<feature type="region of interest" description="Disordered" evidence="1">
    <location>
        <begin position="538"/>
        <end position="614"/>
    </location>
</feature>
<dbReference type="InterPro" id="IPR011989">
    <property type="entry name" value="ARM-like"/>
</dbReference>
<evidence type="ECO:0000313" key="3">
    <source>
        <dbReference type="EMBL" id="ORX72123.1"/>
    </source>
</evidence>
<dbReference type="OrthoDB" id="447103at2759"/>
<dbReference type="GO" id="GO:0005524">
    <property type="term" value="F:ATP binding"/>
    <property type="evidence" value="ECO:0007669"/>
    <property type="project" value="InterPro"/>
</dbReference>
<dbReference type="PROSITE" id="PS50011">
    <property type="entry name" value="PROTEIN_KINASE_DOM"/>
    <property type="match status" value="1"/>
</dbReference>
<dbReference type="InterPro" id="IPR000719">
    <property type="entry name" value="Prot_kinase_dom"/>
</dbReference>
<organism evidence="3 4">
    <name type="scientific">Linderina pennispora</name>
    <dbReference type="NCBI Taxonomy" id="61395"/>
    <lineage>
        <taxon>Eukaryota</taxon>
        <taxon>Fungi</taxon>
        <taxon>Fungi incertae sedis</taxon>
        <taxon>Zoopagomycota</taxon>
        <taxon>Kickxellomycotina</taxon>
        <taxon>Kickxellomycetes</taxon>
        <taxon>Kickxellales</taxon>
        <taxon>Kickxellaceae</taxon>
        <taxon>Linderina</taxon>
    </lineage>
</organism>
<dbReference type="SUPFAM" id="SSF48371">
    <property type="entry name" value="ARM repeat"/>
    <property type="match status" value="1"/>
</dbReference>
<dbReference type="RefSeq" id="XP_040745547.1">
    <property type="nucleotide sequence ID" value="XM_040886814.1"/>
</dbReference>
<accession>A0A1Y1WF40</accession>
<protein>
    <submittedName>
        <fullName evidence="3">ARM repeat-containing protein</fullName>
    </submittedName>
</protein>
<sequence length="614" mass="67115">MSGLSSYLYSTLSIVSNISGIGGSGIPDFHFTIGEAIEEYAGKSIWELHRAVSTNDKSEAAVFVFDKNRGSSYTAVAQNTLKRMRTIRHPGVLRYLEGTETADAIYIATEAVTPLVMHLEGDYSSELKRWGLYKISDTLRFINEDCKMIHANLSSSSVFVTRAGEWKLGGFEIMDTQAGSEQIFRHYTSVLPGYAARMAPEFESQAWDKATGSKPGVVDGWYLACLIQQAYNARGKIPQPLWQLCQKLLTPNLRLRLSPAKFLQMASRPGGFLDSPFITTSLFLENIAVKDDDEKAEFFAGLDSVIEGFPQDFSKYKILPELLKIMEFGGGDAKVLSGIIRIGQEMDEEEYNQLISPAIVQLFSSNDRRLRFSLLEYMGSFIQAIPSSVVSKKVLPNFLSGFSDAAPAIREATLSQKSLNSDLLKQLVRMIADPEPGIRTNTLGVLDLDGEGVNDNSYKYVICPAVMQAFRDQFPPVRSAALAVASACAAKWDALEIARRVIPSISPLLVDGERPVRTAALKTVQAMVARVEQHAKDMPDTLAKKPPAPTVPAAANSAPTTPPPVRPTSTASPVAKTSPASSVSMPPSFASSPEKSGWNDDDDDLLESDDDNDE</sequence>
<feature type="compositionally biased region" description="Acidic residues" evidence="1">
    <location>
        <begin position="599"/>
        <end position="614"/>
    </location>
</feature>
<dbReference type="PANTHER" id="PTHR12984:SF3">
    <property type="entry name" value="N-TERMINAL KINASE-LIKE PROTEIN"/>
    <property type="match status" value="1"/>
</dbReference>
<proteinExistence type="predicted"/>
<dbReference type="AlphaFoldDB" id="A0A1Y1WF40"/>
<keyword evidence="4" id="KW-1185">Reference proteome</keyword>
<evidence type="ECO:0000259" key="2">
    <source>
        <dbReference type="PROSITE" id="PS50011"/>
    </source>
</evidence>
<name>A0A1Y1WF40_9FUNG</name>
<evidence type="ECO:0000256" key="1">
    <source>
        <dbReference type="SAM" id="MobiDB-lite"/>
    </source>
</evidence>
<dbReference type="Proteomes" id="UP000193922">
    <property type="component" value="Unassembled WGS sequence"/>
</dbReference>
<dbReference type="PANTHER" id="PTHR12984">
    <property type="entry name" value="SCY1-RELATED S/T PROTEIN KINASE-LIKE"/>
    <property type="match status" value="1"/>
</dbReference>
<dbReference type="InterPro" id="IPR016024">
    <property type="entry name" value="ARM-type_fold"/>
</dbReference>
<dbReference type="InterPro" id="IPR051177">
    <property type="entry name" value="CIK-Related_Protein"/>
</dbReference>
<feature type="compositionally biased region" description="Low complexity" evidence="1">
    <location>
        <begin position="567"/>
        <end position="593"/>
    </location>
</feature>
<comment type="caution">
    <text evidence="3">The sequence shown here is derived from an EMBL/GenBank/DDBJ whole genome shotgun (WGS) entry which is preliminary data.</text>
</comment>
<dbReference type="GeneID" id="63803462"/>
<dbReference type="EMBL" id="MCFD01000003">
    <property type="protein sequence ID" value="ORX72123.1"/>
    <property type="molecule type" value="Genomic_DNA"/>
</dbReference>
<feature type="domain" description="Protein kinase" evidence="2">
    <location>
        <begin position="31"/>
        <end position="461"/>
    </location>
</feature>
<dbReference type="Gene3D" id="3.30.200.20">
    <property type="entry name" value="Phosphorylase Kinase, domain 1"/>
    <property type="match status" value="1"/>
</dbReference>
<reference evidence="3 4" key="1">
    <citation type="submission" date="2016-07" db="EMBL/GenBank/DDBJ databases">
        <title>Pervasive Adenine N6-methylation of Active Genes in Fungi.</title>
        <authorList>
            <consortium name="DOE Joint Genome Institute"/>
            <person name="Mondo S.J."/>
            <person name="Dannebaum R.O."/>
            <person name="Kuo R.C."/>
            <person name="Labutti K."/>
            <person name="Haridas S."/>
            <person name="Kuo A."/>
            <person name="Salamov A."/>
            <person name="Ahrendt S.R."/>
            <person name="Lipzen A."/>
            <person name="Sullivan W."/>
            <person name="Andreopoulos W.B."/>
            <person name="Clum A."/>
            <person name="Lindquist E."/>
            <person name="Daum C."/>
            <person name="Ramamoorthy G.K."/>
            <person name="Gryganskyi A."/>
            <person name="Culley D."/>
            <person name="Magnuson J.K."/>
            <person name="James T.Y."/>
            <person name="O'Malley M.A."/>
            <person name="Stajich J.E."/>
            <person name="Spatafora J.W."/>
            <person name="Visel A."/>
            <person name="Grigoriev I.V."/>
        </authorList>
    </citation>
    <scope>NUCLEOTIDE SEQUENCE [LARGE SCALE GENOMIC DNA]</scope>
    <source>
        <strain evidence="3 4">ATCC 12442</strain>
    </source>
</reference>
<dbReference type="Gene3D" id="1.10.510.10">
    <property type="entry name" value="Transferase(Phosphotransferase) domain 1"/>
    <property type="match status" value="1"/>
</dbReference>
<dbReference type="Gene3D" id="1.25.10.10">
    <property type="entry name" value="Leucine-rich Repeat Variant"/>
    <property type="match status" value="1"/>
</dbReference>
<gene>
    <name evidence="3" type="ORF">DL89DRAFT_265766</name>
</gene>
<evidence type="ECO:0000313" key="4">
    <source>
        <dbReference type="Proteomes" id="UP000193922"/>
    </source>
</evidence>
<dbReference type="STRING" id="61395.A0A1Y1WF40"/>
<dbReference type="GO" id="GO:0004672">
    <property type="term" value="F:protein kinase activity"/>
    <property type="evidence" value="ECO:0007669"/>
    <property type="project" value="InterPro"/>
</dbReference>
<dbReference type="SUPFAM" id="SSF56112">
    <property type="entry name" value="Protein kinase-like (PK-like)"/>
    <property type="match status" value="1"/>
</dbReference>
<dbReference type="InterPro" id="IPR011009">
    <property type="entry name" value="Kinase-like_dom_sf"/>
</dbReference>